<dbReference type="Proteomes" id="UP000317894">
    <property type="component" value="Unassembled WGS sequence"/>
</dbReference>
<feature type="region of interest" description="Disordered" evidence="1">
    <location>
        <begin position="101"/>
        <end position="138"/>
    </location>
</feature>
<dbReference type="AlphaFoldDB" id="A0A552U828"/>
<dbReference type="InterPro" id="IPR011335">
    <property type="entry name" value="Restrct_endonuc-II-like"/>
</dbReference>
<evidence type="ECO:0000256" key="1">
    <source>
        <dbReference type="SAM" id="MobiDB-lite"/>
    </source>
</evidence>
<keyword evidence="4" id="KW-1185">Reference proteome</keyword>
<dbReference type="RefSeq" id="WP_144237580.1">
    <property type="nucleotide sequence ID" value="NZ_VJWA01000002.1"/>
</dbReference>
<gene>
    <name evidence="3" type="ORF">FMM06_11730</name>
</gene>
<dbReference type="Pfam" id="PF04480">
    <property type="entry name" value="DUF559"/>
    <property type="match status" value="1"/>
</dbReference>
<evidence type="ECO:0000313" key="4">
    <source>
        <dbReference type="Proteomes" id="UP000317894"/>
    </source>
</evidence>
<name>A0A552U828_9SPHN</name>
<accession>A0A552U828</accession>
<dbReference type="PANTHER" id="PTHR38590:SF1">
    <property type="entry name" value="BLL0828 PROTEIN"/>
    <property type="match status" value="1"/>
</dbReference>
<feature type="compositionally biased region" description="Low complexity" evidence="1">
    <location>
        <begin position="101"/>
        <end position="114"/>
    </location>
</feature>
<dbReference type="OrthoDB" id="9798754at2"/>
<evidence type="ECO:0000259" key="2">
    <source>
        <dbReference type="Pfam" id="PF04480"/>
    </source>
</evidence>
<organism evidence="3 4">
    <name type="scientific">Glacieibacterium frigidum</name>
    <dbReference type="NCBI Taxonomy" id="2593303"/>
    <lineage>
        <taxon>Bacteria</taxon>
        <taxon>Pseudomonadati</taxon>
        <taxon>Pseudomonadota</taxon>
        <taxon>Alphaproteobacteria</taxon>
        <taxon>Sphingomonadales</taxon>
        <taxon>Sphingosinicellaceae</taxon>
        <taxon>Glacieibacterium</taxon>
    </lineage>
</organism>
<protein>
    <submittedName>
        <fullName evidence="3">DUF559 domain-containing protein</fullName>
    </submittedName>
</protein>
<dbReference type="SUPFAM" id="SSF52980">
    <property type="entry name" value="Restriction endonuclease-like"/>
    <property type="match status" value="1"/>
</dbReference>
<dbReference type="EMBL" id="VJWA01000002">
    <property type="protein sequence ID" value="TRW14375.1"/>
    <property type="molecule type" value="Genomic_DNA"/>
</dbReference>
<feature type="domain" description="DUF559" evidence="2">
    <location>
        <begin position="9"/>
        <end position="108"/>
    </location>
</feature>
<dbReference type="PANTHER" id="PTHR38590">
    <property type="entry name" value="BLL0828 PROTEIN"/>
    <property type="match status" value="1"/>
</dbReference>
<dbReference type="CDD" id="cd01038">
    <property type="entry name" value="Endonuclease_DUF559"/>
    <property type="match status" value="1"/>
</dbReference>
<feature type="compositionally biased region" description="Basic and acidic residues" evidence="1">
    <location>
        <begin position="119"/>
        <end position="138"/>
    </location>
</feature>
<dbReference type="Gene3D" id="3.40.960.10">
    <property type="entry name" value="VSR Endonuclease"/>
    <property type="match status" value="1"/>
</dbReference>
<proteinExistence type="predicted"/>
<reference evidence="3 4" key="1">
    <citation type="submission" date="2019-07" db="EMBL/GenBank/DDBJ databases">
        <title>Novel species isolated from glacier.</title>
        <authorList>
            <person name="Liu Q."/>
            <person name="Xin Y.-H."/>
        </authorList>
    </citation>
    <scope>NUCLEOTIDE SEQUENCE [LARGE SCALE GENOMIC DNA]</scope>
    <source>
        <strain evidence="3 4">LB1R16</strain>
    </source>
</reference>
<dbReference type="InterPro" id="IPR007569">
    <property type="entry name" value="DUF559"/>
</dbReference>
<sequence length="138" mass="15543">MKRVAPPLTKRARELRNNATPAERAVWRQLRHVSPRFTRQLPIGPFIADFACRTARIVVELDGRSHDATEAYDAARTRYLEAQGWTVLRFANEYAREWPEGVAGACQQAAEAGGTHPRPLPEEGGGKRNEPKTHKMLD</sequence>
<evidence type="ECO:0000313" key="3">
    <source>
        <dbReference type="EMBL" id="TRW14375.1"/>
    </source>
</evidence>
<dbReference type="InterPro" id="IPR047216">
    <property type="entry name" value="Endonuclease_DUF559_bact"/>
</dbReference>
<comment type="caution">
    <text evidence="3">The sequence shown here is derived from an EMBL/GenBank/DDBJ whole genome shotgun (WGS) entry which is preliminary data.</text>
</comment>